<feature type="domain" description="Major facilitator superfamily (MFS) profile" evidence="13">
    <location>
        <begin position="32"/>
        <end position="442"/>
    </location>
</feature>
<dbReference type="InterPro" id="IPR036259">
    <property type="entry name" value="MFS_trans_sf"/>
</dbReference>
<evidence type="ECO:0000256" key="5">
    <source>
        <dbReference type="ARBA" id="ARBA00022692"/>
    </source>
</evidence>
<dbReference type="GO" id="GO:0015293">
    <property type="term" value="F:symporter activity"/>
    <property type="evidence" value="ECO:0007669"/>
    <property type="project" value="UniProtKB-KW"/>
</dbReference>
<dbReference type="PANTHER" id="PTHR43045">
    <property type="entry name" value="SHIKIMATE TRANSPORTER"/>
    <property type="match status" value="1"/>
</dbReference>
<dbReference type="PANTHER" id="PTHR43045:SF1">
    <property type="entry name" value="SHIKIMATE TRANSPORTER"/>
    <property type="match status" value="1"/>
</dbReference>
<feature type="transmembrane region" description="Helical" evidence="12">
    <location>
        <begin position="294"/>
        <end position="317"/>
    </location>
</feature>
<evidence type="ECO:0000256" key="2">
    <source>
        <dbReference type="ARBA" id="ARBA00008240"/>
    </source>
</evidence>
<keyword evidence="6" id="KW-0769">Symport</keyword>
<dbReference type="SUPFAM" id="SSF103473">
    <property type="entry name" value="MFS general substrate transporter"/>
    <property type="match status" value="1"/>
</dbReference>
<evidence type="ECO:0000256" key="10">
    <source>
        <dbReference type="ARBA" id="ARBA00039918"/>
    </source>
</evidence>
<dbReference type="Pfam" id="PF07690">
    <property type="entry name" value="MFS_1"/>
    <property type="match status" value="1"/>
</dbReference>
<evidence type="ECO:0000256" key="12">
    <source>
        <dbReference type="SAM" id="Phobius"/>
    </source>
</evidence>
<dbReference type="PROSITE" id="PS50850">
    <property type="entry name" value="MFS"/>
    <property type="match status" value="1"/>
</dbReference>
<dbReference type="GO" id="GO:0005886">
    <property type="term" value="C:plasma membrane"/>
    <property type="evidence" value="ECO:0007669"/>
    <property type="project" value="UniProtKB-SubCell"/>
</dbReference>
<evidence type="ECO:0000256" key="8">
    <source>
        <dbReference type="ARBA" id="ARBA00023136"/>
    </source>
</evidence>
<evidence type="ECO:0000256" key="4">
    <source>
        <dbReference type="ARBA" id="ARBA00022475"/>
    </source>
</evidence>
<feature type="transmembrane region" description="Helical" evidence="12">
    <location>
        <begin position="389"/>
        <end position="413"/>
    </location>
</feature>
<feature type="transmembrane region" description="Helical" evidence="12">
    <location>
        <begin position="105"/>
        <end position="123"/>
    </location>
</feature>
<keyword evidence="8 12" id="KW-0472">Membrane</keyword>
<feature type="transmembrane region" description="Helical" evidence="12">
    <location>
        <begin position="169"/>
        <end position="193"/>
    </location>
</feature>
<keyword evidence="4" id="KW-1003">Cell membrane</keyword>
<keyword evidence="3" id="KW-0813">Transport</keyword>
<dbReference type="PROSITE" id="PS00216">
    <property type="entry name" value="SUGAR_TRANSPORT_1"/>
    <property type="match status" value="1"/>
</dbReference>
<dbReference type="FunFam" id="1.20.1250.20:FF:000001">
    <property type="entry name" value="Dicarboxylate MFS transporter"/>
    <property type="match status" value="1"/>
</dbReference>
<dbReference type="Gene3D" id="1.20.1250.20">
    <property type="entry name" value="MFS general substrate transporter like domains"/>
    <property type="match status" value="2"/>
</dbReference>
<feature type="transmembrane region" description="Helical" evidence="12">
    <location>
        <begin position="205"/>
        <end position="224"/>
    </location>
</feature>
<feature type="transmembrane region" description="Helical" evidence="12">
    <location>
        <begin position="44"/>
        <end position="63"/>
    </location>
</feature>
<evidence type="ECO:0000256" key="3">
    <source>
        <dbReference type="ARBA" id="ARBA00022448"/>
    </source>
</evidence>
<comment type="similarity">
    <text evidence="2">Belongs to the major facilitator superfamily. Metabolite:H+ Symporter (MHS) family (TC 2.A.1.6) family.</text>
</comment>
<feature type="region of interest" description="Disordered" evidence="11">
    <location>
        <begin position="1"/>
        <end position="30"/>
    </location>
</feature>
<accession>A0AAJ1X2T2</accession>
<dbReference type="InterPro" id="IPR011701">
    <property type="entry name" value="MFS"/>
</dbReference>
<dbReference type="AlphaFoldDB" id="A0AAJ1X2T2"/>
<evidence type="ECO:0000256" key="11">
    <source>
        <dbReference type="SAM" id="MobiDB-lite"/>
    </source>
</evidence>
<dbReference type="CDD" id="cd17369">
    <property type="entry name" value="MFS_ShiA_like"/>
    <property type="match status" value="1"/>
</dbReference>
<reference evidence="14" key="1">
    <citation type="submission" date="2023-07" db="EMBL/GenBank/DDBJ databases">
        <title>Functional and genomic diversity of the sorghum phyllosphere microbiome.</title>
        <authorList>
            <person name="Shade A."/>
        </authorList>
    </citation>
    <scope>NUCLEOTIDE SEQUENCE</scope>
    <source>
        <strain evidence="14">SORGH_AS_1067</strain>
    </source>
</reference>
<name>A0AAJ1X2T2_9ACTN</name>
<keyword evidence="5 12" id="KW-0812">Transmembrane</keyword>
<evidence type="ECO:0000313" key="15">
    <source>
        <dbReference type="Proteomes" id="UP001239215"/>
    </source>
</evidence>
<proteinExistence type="inferred from homology"/>
<dbReference type="RefSeq" id="WP_307202056.1">
    <property type="nucleotide sequence ID" value="NZ_JAUTAN010000001.1"/>
</dbReference>
<feature type="transmembrane region" description="Helical" evidence="12">
    <location>
        <begin position="69"/>
        <end position="93"/>
    </location>
</feature>
<feature type="transmembrane region" description="Helical" evidence="12">
    <location>
        <begin position="419"/>
        <end position="437"/>
    </location>
</feature>
<feature type="transmembrane region" description="Helical" evidence="12">
    <location>
        <begin position="324"/>
        <end position="343"/>
    </location>
</feature>
<evidence type="ECO:0000313" key="14">
    <source>
        <dbReference type="EMBL" id="MDQ1105634.1"/>
    </source>
</evidence>
<comment type="function">
    <text evidence="9">May be a proton symporter involved in the uptake of osmolytes such as proline and glycine betaine.</text>
</comment>
<comment type="subcellular location">
    <subcellularLocation>
        <location evidence="1">Cell membrane</location>
        <topology evidence="1">Multi-pass membrane protein</topology>
    </subcellularLocation>
</comment>
<protein>
    <recommendedName>
        <fullName evidence="10">Putative proline/betaine transporter</fullName>
    </recommendedName>
</protein>
<feature type="transmembrane region" description="Helical" evidence="12">
    <location>
        <begin position="259"/>
        <end position="282"/>
    </location>
</feature>
<dbReference type="InterPro" id="IPR005829">
    <property type="entry name" value="Sugar_transporter_CS"/>
</dbReference>
<comment type="caution">
    <text evidence="14">The sequence shown here is derived from an EMBL/GenBank/DDBJ whole genome shotgun (WGS) entry which is preliminary data.</text>
</comment>
<organism evidence="14 15">
    <name type="scientific">Nocardioides zeae</name>
    <dbReference type="NCBI Taxonomy" id="1457234"/>
    <lineage>
        <taxon>Bacteria</taxon>
        <taxon>Bacillati</taxon>
        <taxon>Actinomycetota</taxon>
        <taxon>Actinomycetes</taxon>
        <taxon>Propionibacteriales</taxon>
        <taxon>Nocardioidaceae</taxon>
        <taxon>Nocardioides</taxon>
    </lineage>
</organism>
<dbReference type="Proteomes" id="UP001239215">
    <property type="component" value="Unassembled WGS sequence"/>
</dbReference>
<dbReference type="InterPro" id="IPR020846">
    <property type="entry name" value="MFS_dom"/>
</dbReference>
<evidence type="ECO:0000259" key="13">
    <source>
        <dbReference type="PROSITE" id="PS50850"/>
    </source>
</evidence>
<evidence type="ECO:0000256" key="1">
    <source>
        <dbReference type="ARBA" id="ARBA00004651"/>
    </source>
</evidence>
<evidence type="ECO:0000256" key="9">
    <source>
        <dbReference type="ARBA" id="ARBA00037295"/>
    </source>
</evidence>
<evidence type="ECO:0000256" key="7">
    <source>
        <dbReference type="ARBA" id="ARBA00022989"/>
    </source>
</evidence>
<keyword evidence="7 12" id="KW-1133">Transmembrane helix</keyword>
<feature type="transmembrane region" description="Helical" evidence="12">
    <location>
        <begin position="129"/>
        <end position="148"/>
    </location>
</feature>
<evidence type="ECO:0000256" key="6">
    <source>
        <dbReference type="ARBA" id="ARBA00022847"/>
    </source>
</evidence>
<dbReference type="EMBL" id="JAUTAN010000001">
    <property type="protein sequence ID" value="MDQ1105634.1"/>
    <property type="molecule type" value="Genomic_DNA"/>
</dbReference>
<sequence>MSATTAAGRPGPSDAPRVPPRREPTPTQRRRVAAASLIGTTIEWYDYFIFGSAAALVFGPLFFPQADPLTGTLAAFATFAVGFIARPIGGIVMGHFGDRVGRKSMLVTSMMLMGVATVLIGLLPTYETIGIAAPILLVVLRLVQGFGVGGEWGGAVLMSVEYAPPRRRAIFGSLPQMGLPAGVILANVAFIVAVQRLAPGEFAAWGWRVPFLLSAVLIVVGLVLRLKVQESPEFAALREDKEVLRSPLVQVFRSHKSDLLLASAASIAAPALGYLILVYMLSYGVGVIGHSSQTVLWLIVVASLAWLVAIGISAVVAERVGRKRVFLAGALLVSVWAFPFFRLVDSGEVVSMGVALSVAAVAVATMAGPQAALVADLFPASVRYSGSSLAYQVGSVLGGAFAPTIATSLFAAYAASWPIAVYMAALGAASFLALLFLREEEPVPAPVGDGV</sequence>
<feature type="transmembrane region" description="Helical" evidence="12">
    <location>
        <begin position="349"/>
        <end position="368"/>
    </location>
</feature>
<gene>
    <name evidence="14" type="ORF">QE405_002918</name>
</gene>